<evidence type="ECO:0000256" key="2">
    <source>
        <dbReference type="ARBA" id="ARBA00009923"/>
    </source>
</evidence>
<dbReference type="CDD" id="cd05381">
    <property type="entry name" value="CAP_PR-1"/>
    <property type="match status" value="1"/>
</dbReference>
<keyword evidence="3" id="KW-0732">Signal</keyword>
<organism evidence="8 9">
    <name type="scientific">Erythranthe guttata</name>
    <name type="common">Yellow monkey flower</name>
    <name type="synonym">Mimulus guttatus</name>
    <dbReference type="NCBI Taxonomy" id="4155"/>
    <lineage>
        <taxon>Eukaryota</taxon>
        <taxon>Viridiplantae</taxon>
        <taxon>Streptophyta</taxon>
        <taxon>Embryophyta</taxon>
        <taxon>Tracheophyta</taxon>
        <taxon>Spermatophyta</taxon>
        <taxon>Magnoliopsida</taxon>
        <taxon>eudicotyledons</taxon>
        <taxon>Gunneridae</taxon>
        <taxon>Pentapetalae</taxon>
        <taxon>asterids</taxon>
        <taxon>lamiids</taxon>
        <taxon>Lamiales</taxon>
        <taxon>Phrymaceae</taxon>
        <taxon>Erythranthe</taxon>
    </lineage>
</organism>
<dbReference type="InterPro" id="IPR018244">
    <property type="entry name" value="Allrgn_V5/Tpx1_CS"/>
</dbReference>
<feature type="non-terminal residue" evidence="8">
    <location>
        <position position="1"/>
    </location>
</feature>
<dbReference type="eggNOG" id="KOG3017">
    <property type="taxonomic scope" value="Eukaryota"/>
</dbReference>
<protein>
    <recommendedName>
        <fullName evidence="7">SCP domain-containing protein</fullName>
    </recommendedName>
</protein>
<keyword evidence="4" id="KW-0611">Plant defense</keyword>
<keyword evidence="6" id="KW-0568">Pathogenesis-related protein</keyword>
<dbReference type="PRINTS" id="PR00837">
    <property type="entry name" value="V5TPXLIKE"/>
</dbReference>
<dbReference type="InterPro" id="IPR035940">
    <property type="entry name" value="CAP_sf"/>
</dbReference>
<keyword evidence="5" id="KW-1015">Disulfide bond</keyword>
<dbReference type="EMBL" id="KI632331">
    <property type="protein sequence ID" value="EYU18353.1"/>
    <property type="molecule type" value="Genomic_DNA"/>
</dbReference>
<dbReference type="SUPFAM" id="SSF55797">
    <property type="entry name" value="PR-1-like"/>
    <property type="match status" value="1"/>
</dbReference>
<evidence type="ECO:0000256" key="4">
    <source>
        <dbReference type="ARBA" id="ARBA00022821"/>
    </source>
</evidence>
<comment type="function">
    <text evidence="1">Probably involved in the defense reaction of plants against pathogens.</text>
</comment>
<dbReference type="InterPro" id="IPR014044">
    <property type="entry name" value="CAP_dom"/>
</dbReference>
<evidence type="ECO:0000256" key="6">
    <source>
        <dbReference type="ARBA" id="ARBA00023265"/>
    </source>
</evidence>
<dbReference type="PANTHER" id="PTHR10334">
    <property type="entry name" value="CYSTEINE-RICH SECRETORY PROTEIN-RELATED"/>
    <property type="match status" value="1"/>
</dbReference>
<sequence>SAPQDYVNCHNTPRGQVGVGPVVWNTTLASYAQTYANQRVGDCALTHSTGPYGENLAKGSSSTFTGVAAVNLWAAEKQYYTYATNTCSAGKQCGHYTQIVWRESVRIGCARVKCNNGWYYVVCSYDPPGNWVGEWPY</sequence>
<dbReference type="PROSITE" id="PS01009">
    <property type="entry name" value="CRISP_1"/>
    <property type="match status" value="1"/>
</dbReference>
<dbReference type="Pfam" id="PF00188">
    <property type="entry name" value="CAP"/>
    <property type="match status" value="1"/>
</dbReference>
<accession>A0A022PU58</accession>
<dbReference type="FunFam" id="3.40.33.10:FF:000006">
    <property type="entry name" value="Putative pathogenesis-related protein 1"/>
    <property type="match status" value="1"/>
</dbReference>
<evidence type="ECO:0000256" key="1">
    <source>
        <dbReference type="ARBA" id="ARBA00003143"/>
    </source>
</evidence>
<comment type="similarity">
    <text evidence="2">Belongs to the CRISP family.</text>
</comment>
<dbReference type="PROSITE" id="PS01010">
    <property type="entry name" value="CRISP_2"/>
    <property type="match status" value="1"/>
</dbReference>
<dbReference type="Gene3D" id="3.40.33.10">
    <property type="entry name" value="CAP"/>
    <property type="match status" value="1"/>
</dbReference>
<dbReference type="AlphaFoldDB" id="A0A022PU58"/>
<dbReference type="Proteomes" id="UP000030748">
    <property type="component" value="Unassembled WGS sequence"/>
</dbReference>
<dbReference type="GO" id="GO:0005615">
    <property type="term" value="C:extracellular space"/>
    <property type="evidence" value="ECO:0000318"/>
    <property type="project" value="GO_Central"/>
</dbReference>
<evidence type="ECO:0000313" key="9">
    <source>
        <dbReference type="Proteomes" id="UP000030748"/>
    </source>
</evidence>
<dbReference type="SMART" id="SM00198">
    <property type="entry name" value="SCP"/>
    <property type="match status" value="1"/>
</dbReference>
<name>A0A022PU58_ERYGU</name>
<evidence type="ECO:0000259" key="7">
    <source>
        <dbReference type="SMART" id="SM00198"/>
    </source>
</evidence>
<dbReference type="InterPro" id="IPR001283">
    <property type="entry name" value="CRISP-related"/>
</dbReference>
<dbReference type="GO" id="GO:0098542">
    <property type="term" value="P:defense response to other organism"/>
    <property type="evidence" value="ECO:0007669"/>
    <property type="project" value="UniProtKB-ARBA"/>
</dbReference>
<evidence type="ECO:0000313" key="8">
    <source>
        <dbReference type="EMBL" id="EYU18353.1"/>
    </source>
</evidence>
<evidence type="ECO:0000256" key="5">
    <source>
        <dbReference type="ARBA" id="ARBA00023157"/>
    </source>
</evidence>
<dbReference type="PhylomeDB" id="A0A022PU58"/>
<reference evidence="8 9" key="1">
    <citation type="journal article" date="2013" name="Proc. Natl. Acad. Sci. U.S.A.">
        <title>Fine-scale variation in meiotic recombination in Mimulus inferred from population shotgun sequencing.</title>
        <authorList>
            <person name="Hellsten U."/>
            <person name="Wright K.M."/>
            <person name="Jenkins J."/>
            <person name="Shu S."/>
            <person name="Yuan Y."/>
            <person name="Wessler S.R."/>
            <person name="Schmutz J."/>
            <person name="Willis J.H."/>
            <person name="Rokhsar D.S."/>
        </authorList>
    </citation>
    <scope>NUCLEOTIDE SEQUENCE [LARGE SCALE GENOMIC DNA]</scope>
    <source>
        <strain evidence="9">cv. DUN x IM62</strain>
    </source>
</reference>
<proteinExistence type="inferred from homology"/>
<dbReference type="STRING" id="4155.A0A022PU58"/>
<evidence type="ECO:0000256" key="3">
    <source>
        <dbReference type="ARBA" id="ARBA00022729"/>
    </source>
</evidence>
<dbReference type="PRINTS" id="PR00838">
    <property type="entry name" value="V5ALLERGEN"/>
</dbReference>
<keyword evidence="9" id="KW-1185">Reference proteome</keyword>
<feature type="domain" description="SCP" evidence="7">
    <location>
        <begin position="1"/>
        <end position="133"/>
    </location>
</feature>
<dbReference type="InterPro" id="IPR002413">
    <property type="entry name" value="V5_allergen-like"/>
</dbReference>
<gene>
    <name evidence="8" type="ORF">MIMGU_mgv1a023502mg</name>
</gene>